<dbReference type="GO" id="GO:0005524">
    <property type="term" value="F:ATP binding"/>
    <property type="evidence" value="ECO:0007669"/>
    <property type="project" value="UniProtKB-KW"/>
</dbReference>
<dbReference type="InterPro" id="IPR011990">
    <property type="entry name" value="TPR-like_helical_dom_sf"/>
</dbReference>
<accession>A0ABW6XTJ8</accession>
<dbReference type="InterPro" id="IPR027417">
    <property type="entry name" value="P-loop_NTPase"/>
</dbReference>
<dbReference type="SMART" id="SM01043">
    <property type="entry name" value="BTAD"/>
    <property type="match status" value="1"/>
</dbReference>
<gene>
    <name evidence="5" type="ORF">ACFY8C_21005</name>
</gene>
<dbReference type="Pfam" id="PF13191">
    <property type="entry name" value="AAA_16"/>
    <property type="match status" value="1"/>
</dbReference>
<dbReference type="InterPro" id="IPR041664">
    <property type="entry name" value="AAA_16"/>
</dbReference>
<evidence type="ECO:0000313" key="6">
    <source>
        <dbReference type="Proteomes" id="UP001602370"/>
    </source>
</evidence>
<keyword evidence="2 5" id="KW-0067">ATP-binding</keyword>
<dbReference type="InterPro" id="IPR005158">
    <property type="entry name" value="BTAD"/>
</dbReference>
<protein>
    <submittedName>
        <fullName evidence="5">ATP-binding protein</fullName>
    </submittedName>
</protein>
<evidence type="ECO:0000256" key="1">
    <source>
        <dbReference type="ARBA" id="ARBA00022741"/>
    </source>
</evidence>
<comment type="caution">
    <text evidence="5">The sequence shown here is derived from an EMBL/GenBank/DDBJ whole genome shotgun (WGS) entry which is preliminary data.</text>
</comment>
<dbReference type="Gene3D" id="3.40.50.300">
    <property type="entry name" value="P-loop containing nucleotide triphosphate hydrolases"/>
    <property type="match status" value="1"/>
</dbReference>
<name>A0ABW6XTJ8_9ACTN</name>
<dbReference type="Gene3D" id="1.25.40.10">
    <property type="entry name" value="Tetratricopeptide repeat domain"/>
    <property type="match status" value="2"/>
</dbReference>
<proteinExistence type="predicted"/>
<sequence length="1036" mass="110450">MSIAAAQSGSGPVPLRIRLLGGFRVSRENGAPVAERWRRTTGRTLVKLLAVAPERTRHREEVMDVMWPEAAPATGLRNLRVALHAARHALEPELAPRAGSAYLLSEGDLLRLAPDTVLVDVEEWEAAAREALRTGNLDAMSVARAALGPELLPEDRYEDWVQAPRTALGRLRDHLTSGLSERLIAQGQPEQALQVLRGAVEDVPTDEARHLLLARTFLDTGQPRLAVQQYHACREALSEELGVRPSAEFEELHRSALAAIAPRQPVPVGVRPQPLPAAIRQPAPLPLIGRQRSLNLLTEHATSATGGALVLVRGEAGIGKTRLVAEAARKAAGSGVTVLWGAVHEAEGQTPYGVFAEALDSYLAACPLDERAAFGAEHPALAALLPSLGAPPPAVGSPEEERGRLFRAVSGMLTDLAAVRPVLVVLDDLHSVDPGSLSLLHHLVRTAHTRRWRFIGTRRDEPATTGGGEAYALDAFISRRMAIEIDLLRLGRAHCDELATLATRDQSPEGLPADVSRIFELSLGNPLFALELAAGQPAERRAHGIRTGSAPEEVEIPDRIRGLVAQRLARLPTDARRALSALAVAGRGTVALAELEPVASRGMHPPLSGPAVVAALDAAGEAGLVDERDSVIAGRPSPGYAFRHPLVRLACADQLGKSARRLLHSAYADAVLGVRPDAVDTVAYHLSRADDARAPEFLRRAAQRAAALYANDTACGYYEELIARLDAEGDPTAALVRLDRADVLRRAARYGEAEDTLRRARRELFDAGDRSAARRATVALAEVLGRSGRPEDGLVALTELAATAATATAEERASLYVSTAALSFHAGRPVDAALAADRAEDAMAHLPERVRLPLHARLLTVRSASLLVADRPRDARLTAGRALEAATRAGDVALQSSALSVVGELARKEGRMEAARDLARQAVALTRRTGDPSVLAFDQSNLAGAELLVGAHQRADALAESAVKLARTLGSTWCLPYTLVTLAEIRLRTGRLDEAETSLAECARALGDSGDPQVGAGMRRLAAELAELRTARVTTP</sequence>
<organism evidence="5 6">
    <name type="scientific">Streptomyces flavochromogenes</name>
    <dbReference type="NCBI Taxonomy" id="68199"/>
    <lineage>
        <taxon>Bacteria</taxon>
        <taxon>Bacillati</taxon>
        <taxon>Actinomycetota</taxon>
        <taxon>Actinomycetes</taxon>
        <taxon>Kitasatosporales</taxon>
        <taxon>Streptomycetaceae</taxon>
        <taxon>Streptomyces</taxon>
    </lineage>
</organism>
<dbReference type="EMBL" id="JBIBDZ010000006">
    <property type="protein sequence ID" value="MFF5920797.1"/>
    <property type="molecule type" value="Genomic_DNA"/>
</dbReference>
<evidence type="ECO:0000313" key="5">
    <source>
        <dbReference type="EMBL" id="MFF5920797.1"/>
    </source>
</evidence>
<dbReference type="SUPFAM" id="SSF46894">
    <property type="entry name" value="C-terminal effector domain of the bipartite response regulators"/>
    <property type="match status" value="1"/>
</dbReference>
<dbReference type="RefSeq" id="WP_051819613.1">
    <property type="nucleotide sequence ID" value="NZ_JBIBDZ010000006.1"/>
</dbReference>
<dbReference type="Gene3D" id="1.10.10.10">
    <property type="entry name" value="Winged helix-like DNA-binding domain superfamily/Winged helix DNA-binding domain"/>
    <property type="match status" value="1"/>
</dbReference>
<dbReference type="SUPFAM" id="SSF52540">
    <property type="entry name" value="P-loop containing nucleoside triphosphate hydrolases"/>
    <property type="match status" value="1"/>
</dbReference>
<keyword evidence="6" id="KW-1185">Reference proteome</keyword>
<evidence type="ECO:0000256" key="3">
    <source>
        <dbReference type="ARBA" id="ARBA00023012"/>
    </source>
</evidence>
<dbReference type="InterPro" id="IPR036388">
    <property type="entry name" value="WH-like_DNA-bd_sf"/>
</dbReference>
<dbReference type="InterPro" id="IPR016032">
    <property type="entry name" value="Sig_transdc_resp-reg_C-effctor"/>
</dbReference>
<keyword evidence="1" id="KW-0547">Nucleotide-binding</keyword>
<reference evidence="5 6" key="1">
    <citation type="submission" date="2024-10" db="EMBL/GenBank/DDBJ databases">
        <title>The Natural Products Discovery Center: Release of the First 8490 Sequenced Strains for Exploring Actinobacteria Biosynthetic Diversity.</title>
        <authorList>
            <person name="Kalkreuter E."/>
            <person name="Kautsar S.A."/>
            <person name="Yang D."/>
            <person name="Bader C.D."/>
            <person name="Teijaro C.N."/>
            <person name="Fluegel L."/>
            <person name="Davis C.M."/>
            <person name="Simpson J.R."/>
            <person name="Lauterbach L."/>
            <person name="Steele A.D."/>
            <person name="Gui C."/>
            <person name="Meng S."/>
            <person name="Li G."/>
            <person name="Viehrig K."/>
            <person name="Ye F."/>
            <person name="Su P."/>
            <person name="Kiefer A.F."/>
            <person name="Nichols A."/>
            <person name="Cepeda A.J."/>
            <person name="Yan W."/>
            <person name="Fan B."/>
            <person name="Jiang Y."/>
            <person name="Adhikari A."/>
            <person name="Zheng C.-J."/>
            <person name="Schuster L."/>
            <person name="Cowan T.M."/>
            <person name="Smanski M.J."/>
            <person name="Chevrette M.G."/>
            <person name="De Carvalho L.P.S."/>
            <person name="Shen B."/>
        </authorList>
    </citation>
    <scope>NUCLEOTIDE SEQUENCE [LARGE SCALE GENOMIC DNA]</scope>
    <source>
        <strain evidence="5 6">NPDC012605</strain>
    </source>
</reference>
<dbReference type="Pfam" id="PF03704">
    <property type="entry name" value="BTAD"/>
    <property type="match status" value="1"/>
</dbReference>
<dbReference type="PANTHER" id="PTHR16305">
    <property type="entry name" value="TESTICULAR SOLUBLE ADENYLYL CYCLASE"/>
    <property type="match status" value="1"/>
</dbReference>
<dbReference type="SUPFAM" id="SSF48452">
    <property type="entry name" value="TPR-like"/>
    <property type="match status" value="3"/>
</dbReference>
<dbReference type="Proteomes" id="UP001602370">
    <property type="component" value="Unassembled WGS sequence"/>
</dbReference>
<evidence type="ECO:0000259" key="4">
    <source>
        <dbReference type="SMART" id="SM01043"/>
    </source>
</evidence>
<dbReference type="PANTHER" id="PTHR16305:SF28">
    <property type="entry name" value="GUANYLATE CYCLASE DOMAIN-CONTAINING PROTEIN"/>
    <property type="match status" value="1"/>
</dbReference>
<feature type="domain" description="Bacterial transcriptional activator" evidence="4">
    <location>
        <begin position="119"/>
        <end position="257"/>
    </location>
</feature>
<evidence type="ECO:0000256" key="2">
    <source>
        <dbReference type="ARBA" id="ARBA00022840"/>
    </source>
</evidence>
<keyword evidence="3" id="KW-0902">Two-component regulatory system</keyword>